<proteinExistence type="predicted"/>
<evidence type="ECO:0000313" key="1">
    <source>
        <dbReference type="EMBL" id="KAH7987528.1"/>
    </source>
</evidence>
<comment type="caution">
    <text evidence="1">The sequence shown here is derived from an EMBL/GenBank/DDBJ whole genome shotgun (WGS) entry which is preliminary data.</text>
</comment>
<dbReference type="EMBL" id="CM037630">
    <property type="protein sequence ID" value="KAH7987528.1"/>
    <property type="molecule type" value="Genomic_DNA"/>
</dbReference>
<organism evidence="1 2">
    <name type="scientific">Sphaerodactylus townsendi</name>
    <dbReference type="NCBI Taxonomy" id="933632"/>
    <lineage>
        <taxon>Eukaryota</taxon>
        <taxon>Metazoa</taxon>
        <taxon>Chordata</taxon>
        <taxon>Craniata</taxon>
        <taxon>Vertebrata</taxon>
        <taxon>Euteleostomi</taxon>
        <taxon>Lepidosauria</taxon>
        <taxon>Squamata</taxon>
        <taxon>Bifurcata</taxon>
        <taxon>Gekkota</taxon>
        <taxon>Sphaerodactylidae</taxon>
        <taxon>Sphaerodactylus</taxon>
    </lineage>
</organism>
<evidence type="ECO:0000313" key="2">
    <source>
        <dbReference type="Proteomes" id="UP000827872"/>
    </source>
</evidence>
<reference evidence="1" key="1">
    <citation type="submission" date="2021-08" db="EMBL/GenBank/DDBJ databases">
        <title>The first chromosome-level gecko genome reveals the dynamic sex chromosomes of Neotropical dwarf geckos (Sphaerodactylidae: Sphaerodactylus).</title>
        <authorList>
            <person name="Pinto B.J."/>
            <person name="Keating S.E."/>
            <person name="Gamble T."/>
        </authorList>
    </citation>
    <scope>NUCLEOTIDE SEQUENCE</scope>
    <source>
        <strain evidence="1">TG3544</strain>
    </source>
</reference>
<dbReference type="Proteomes" id="UP000827872">
    <property type="component" value="Linkage Group LG17"/>
</dbReference>
<name>A0ACB8E5L8_9SAUR</name>
<sequence>MGGKAEKIPQKPKNKTQGDSEEPKGKTETYLEAIRKNIEWLKKHNKQANKEDLQIFLSEGLLLLISKLAA</sequence>
<protein>
    <submittedName>
        <fullName evidence="1">Uncharacterized protein</fullName>
    </submittedName>
</protein>
<gene>
    <name evidence="1" type="ORF">K3G42_006656</name>
</gene>
<keyword evidence="2" id="KW-1185">Reference proteome</keyword>
<accession>A0ACB8E5L8</accession>